<dbReference type="InterPro" id="IPR016163">
    <property type="entry name" value="Ald_DH_C"/>
</dbReference>
<dbReference type="SUPFAM" id="SSF53720">
    <property type="entry name" value="ALDH-like"/>
    <property type="match status" value="1"/>
</dbReference>
<feature type="compositionally biased region" description="Low complexity" evidence="1">
    <location>
        <begin position="24"/>
        <end position="39"/>
    </location>
</feature>
<name>A0A2P6TPX4_CHLSO</name>
<dbReference type="InterPro" id="IPR016161">
    <property type="entry name" value="Ald_DH/histidinol_DH"/>
</dbReference>
<comment type="caution">
    <text evidence="2">The sequence shown here is derived from an EMBL/GenBank/DDBJ whole genome shotgun (WGS) entry which is preliminary data.</text>
</comment>
<sequence>MGHLLSRQRSSAAEPAATARPVHTSAASTTAPAEPATTSLDVSMERLAGNKGAWAAAPLSERIAVLKEIRARLLDELVPWARAAASIRCATSESAVAQDCLVTALTGTSQIDAYLASLEHLQRYGCLPKPPTSTAASGQTVVDVFPTNWRERRLNVQGAGGVTARLYLQAGKPETQGHFYRGPHSGKLAVVLGAGNQHFLALSDVLHLTFVEGCVCMLKYHPLMAPVAPYIDRVLEPLARRGFYASATSPELAVAQQLLYSPLTDSVHITGGAATHDAIVWGSDPAEQARRRAANDPLLKVPISSELGCVTPWLVVPGQWSSEEITHHARMLTEAIANNCSCNCLAPKVVMLADGWEQADEFVAAVKSELALRNLPAPYYPGLRQRYEAFKQAYPQAEAISAQPADRGAACGEPLPYLVNELPTWPAEPSNEYAFRVEPFAPVVTFAKVPADAAARGSLAERFLAAAVPAANNDLWGSLSCTVLVHPATEAAHPAAVQRALDDLQFGSVVVNSWSVTGFIMPQGHWGGYQDGTQTIADVGSGIGAVHNSYMYDYTQKAVVRTPFVSSLHTQPERYAPLTLGPAKFLAGLIHGGPLGALRMALSRS</sequence>
<reference evidence="2 3" key="1">
    <citation type="journal article" date="2018" name="Plant J.">
        <title>Genome sequences of Chlorella sorokiniana UTEX 1602 and Micractinium conductrix SAG 241.80: implications to maltose excretion by a green alga.</title>
        <authorList>
            <person name="Arriola M.B."/>
            <person name="Velmurugan N."/>
            <person name="Zhang Y."/>
            <person name="Plunkett M.H."/>
            <person name="Hondzo H."/>
            <person name="Barney B.M."/>
        </authorList>
    </citation>
    <scope>NUCLEOTIDE SEQUENCE [LARGE SCALE GENOMIC DNA]</scope>
    <source>
        <strain evidence="3">UTEX 1602</strain>
    </source>
</reference>
<organism evidence="2 3">
    <name type="scientific">Chlorella sorokiniana</name>
    <name type="common">Freshwater green alga</name>
    <dbReference type="NCBI Taxonomy" id="3076"/>
    <lineage>
        <taxon>Eukaryota</taxon>
        <taxon>Viridiplantae</taxon>
        <taxon>Chlorophyta</taxon>
        <taxon>core chlorophytes</taxon>
        <taxon>Trebouxiophyceae</taxon>
        <taxon>Chlorellales</taxon>
        <taxon>Chlorellaceae</taxon>
        <taxon>Chlorella clade</taxon>
        <taxon>Chlorella</taxon>
    </lineage>
</organism>
<protein>
    <submittedName>
        <fullName evidence="2">NAD-dependent aldehyde dehydrogenase</fullName>
    </submittedName>
</protein>
<accession>A0A2P6TPX4</accession>
<dbReference type="Gene3D" id="3.40.309.10">
    <property type="entry name" value="Aldehyde Dehydrogenase, Chain A, domain 2"/>
    <property type="match status" value="1"/>
</dbReference>
<dbReference type="Proteomes" id="UP000239899">
    <property type="component" value="Unassembled WGS sequence"/>
</dbReference>
<evidence type="ECO:0000313" key="2">
    <source>
        <dbReference type="EMBL" id="PRW56087.1"/>
    </source>
</evidence>
<dbReference type="EMBL" id="LHPG02000009">
    <property type="protein sequence ID" value="PRW56087.1"/>
    <property type="molecule type" value="Genomic_DNA"/>
</dbReference>
<dbReference type="OrthoDB" id="40137at2759"/>
<dbReference type="GO" id="GO:0016620">
    <property type="term" value="F:oxidoreductase activity, acting on the aldehyde or oxo group of donors, NAD or NADP as acceptor"/>
    <property type="evidence" value="ECO:0007669"/>
    <property type="project" value="InterPro"/>
</dbReference>
<feature type="region of interest" description="Disordered" evidence="1">
    <location>
        <begin position="1"/>
        <end position="39"/>
    </location>
</feature>
<dbReference type="AlphaFoldDB" id="A0A2P6TPX4"/>
<keyword evidence="3" id="KW-1185">Reference proteome</keyword>
<evidence type="ECO:0000313" key="3">
    <source>
        <dbReference type="Proteomes" id="UP000239899"/>
    </source>
</evidence>
<gene>
    <name evidence="2" type="ORF">C2E21_5020</name>
</gene>
<proteinExistence type="predicted"/>
<dbReference type="STRING" id="3076.A0A2P6TPX4"/>
<evidence type="ECO:0000256" key="1">
    <source>
        <dbReference type="SAM" id="MobiDB-lite"/>
    </source>
</evidence>